<keyword evidence="2" id="KW-1185">Reference proteome</keyword>
<name>A0ACD5UUC1_AVESA</name>
<sequence length="300" mass="31667">MAKNTCKLCYRRFASPRALAGHMRSHSMAAARSQISSASSASTSLAHGDDDAAANNNNNNNNAVQGGYVLRDKPKRRVRLAEADFSDRESEAEYPSPPDAKRAHVGSGDAEPVSSLSDAATPEEDVARSLVMLSRDTWPALPWPYAYGADSDDDDDDKVLVQKRTEFQCPACKKVFRSYQALGGHRASHVRGGRGGCCAPLPPPPPTHLQPLAECDGEGSKPAHVCPYCFRAFASGKALGGHKRSQLCSAAAVAASGAADPAAAAIKGLDLIDLNLPAPFEDVEHSAVSDPFLSSKKPGS</sequence>
<dbReference type="EnsemblPlants" id="AVESA.00010b.r2.2CG0312590.1">
    <property type="protein sequence ID" value="AVESA.00010b.r2.2CG0312590.1.CDS.1"/>
    <property type="gene ID" value="AVESA.00010b.r2.2CG0312590"/>
</dbReference>
<protein>
    <submittedName>
        <fullName evidence="1">Uncharacterized protein</fullName>
    </submittedName>
</protein>
<dbReference type="Proteomes" id="UP001732700">
    <property type="component" value="Chromosome 2C"/>
</dbReference>
<proteinExistence type="predicted"/>
<reference evidence="1" key="1">
    <citation type="submission" date="2021-05" db="EMBL/GenBank/DDBJ databases">
        <authorList>
            <person name="Scholz U."/>
            <person name="Mascher M."/>
            <person name="Fiebig A."/>
        </authorList>
    </citation>
    <scope>NUCLEOTIDE SEQUENCE [LARGE SCALE GENOMIC DNA]</scope>
</reference>
<organism evidence="1 2">
    <name type="scientific">Avena sativa</name>
    <name type="common">Oat</name>
    <dbReference type="NCBI Taxonomy" id="4498"/>
    <lineage>
        <taxon>Eukaryota</taxon>
        <taxon>Viridiplantae</taxon>
        <taxon>Streptophyta</taxon>
        <taxon>Embryophyta</taxon>
        <taxon>Tracheophyta</taxon>
        <taxon>Spermatophyta</taxon>
        <taxon>Magnoliopsida</taxon>
        <taxon>Liliopsida</taxon>
        <taxon>Poales</taxon>
        <taxon>Poaceae</taxon>
        <taxon>BOP clade</taxon>
        <taxon>Pooideae</taxon>
        <taxon>Poodae</taxon>
        <taxon>Poeae</taxon>
        <taxon>Poeae Chloroplast Group 1 (Aveneae type)</taxon>
        <taxon>Aveninae</taxon>
        <taxon>Avena</taxon>
    </lineage>
</organism>
<reference evidence="1" key="2">
    <citation type="submission" date="2025-09" db="UniProtKB">
        <authorList>
            <consortium name="EnsemblPlants"/>
        </authorList>
    </citation>
    <scope>IDENTIFICATION</scope>
</reference>
<accession>A0ACD5UUC1</accession>
<evidence type="ECO:0000313" key="1">
    <source>
        <dbReference type="EnsemblPlants" id="AVESA.00010b.r2.2CG0312590.1.CDS.1"/>
    </source>
</evidence>
<evidence type="ECO:0000313" key="2">
    <source>
        <dbReference type="Proteomes" id="UP001732700"/>
    </source>
</evidence>